<keyword evidence="3" id="KW-1185">Reference proteome</keyword>
<organism evidence="2 3">
    <name type="scientific">Mycena venus</name>
    <dbReference type="NCBI Taxonomy" id="2733690"/>
    <lineage>
        <taxon>Eukaryota</taxon>
        <taxon>Fungi</taxon>
        <taxon>Dikarya</taxon>
        <taxon>Basidiomycota</taxon>
        <taxon>Agaricomycotina</taxon>
        <taxon>Agaricomycetes</taxon>
        <taxon>Agaricomycetidae</taxon>
        <taxon>Agaricales</taxon>
        <taxon>Marasmiineae</taxon>
        <taxon>Mycenaceae</taxon>
        <taxon>Mycena</taxon>
    </lineage>
</organism>
<feature type="region of interest" description="Disordered" evidence="1">
    <location>
        <begin position="22"/>
        <end position="43"/>
    </location>
</feature>
<dbReference type="Proteomes" id="UP000620124">
    <property type="component" value="Unassembled WGS sequence"/>
</dbReference>
<evidence type="ECO:0000313" key="3">
    <source>
        <dbReference type="Proteomes" id="UP000620124"/>
    </source>
</evidence>
<proteinExistence type="predicted"/>
<comment type="caution">
    <text evidence="2">The sequence shown here is derived from an EMBL/GenBank/DDBJ whole genome shotgun (WGS) entry which is preliminary data.</text>
</comment>
<evidence type="ECO:0000256" key="1">
    <source>
        <dbReference type="SAM" id="MobiDB-lite"/>
    </source>
</evidence>
<gene>
    <name evidence="2" type="ORF">MVEN_01251200</name>
</gene>
<evidence type="ECO:0000313" key="2">
    <source>
        <dbReference type="EMBL" id="KAF7352842.1"/>
    </source>
</evidence>
<accession>A0A8H7CYI1</accession>
<dbReference type="AlphaFoldDB" id="A0A8H7CYI1"/>
<reference evidence="2" key="1">
    <citation type="submission" date="2020-05" db="EMBL/GenBank/DDBJ databases">
        <title>Mycena genomes resolve the evolution of fungal bioluminescence.</title>
        <authorList>
            <person name="Tsai I.J."/>
        </authorList>
    </citation>
    <scope>NUCLEOTIDE SEQUENCE</scope>
    <source>
        <strain evidence="2">CCC161011</strain>
    </source>
</reference>
<name>A0A8H7CYI1_9AGAR</name>
<protein>
    <submittedName>
        <fullName evidence="2">Uncharacterized protein</fullName>
    </submittedName>
</protein>
<dbReference type="EMBL" id="JACAZI010000009">
    <property type="protein sequence ID" value="KAF7352842.1"/>
    <property type="molecule type" value="Genomic_DNA"/>
</dbReference>
<sequence>MEYDWDNVMQFGDVEYPLTKYEHLPTPPRSHDGSPVADEPEDGNTFLSISTTFFSDAQHRPQPPDVVLLSKDSVYFYVHSDLLLEASDNRFRAMLPRFSLVK</sequence>
<dbReference type="OrthoDB" id="3265815at2759"/>